<sequence>MMSDLFSPAMVGNVETRNRIFMAPLTRSRADDESDVPADMAIEYYAQRASSGLIIAEATQINPVGKGYIRTPGIYAAEHVQKWREITDAVHAKGGKIFLQLWHVGRISHTHFQPNGNAPLAPSAVKPDVEVFFDGKKQPASMPKAMTVEEIKSTVEDFRKAAAYAKEAHFDGVEIHSANGYLIDQFIRDKTNHRDDEYGGSLENRCRLLSEVTEAVLTVWEPSQVGVRLSPVGNQNDIADSDPLNTFTYAINMLNNYHLAYLHMVEKFPTMGISNRDLKIQESLRNVWQGFYIANGEYDYLNGQRAVESGYADAVAYGRPYIANPDLVERFALGAELNEPDPDTFYQGEEKGYTDYPFLNER</sequence>
<evidence type="ECO:0000256" key="1">
    <source>
        <dbReference type="ARBA" id="ARBA00001917"/>
    </source>
</evidence>
<dbReference type="OrthoDB" id="8523426at2"/>
<comment type="similarity">
    <text evidence="2">Belongs to the NADH:flavin oxidoreductase/NADH oxidase family.</text>
</comment>
<dbReference type="FunFam" id="3.20.20.70:FF:000059">
    <property type="entry name" value="N-ethylmaleimide reductase, FMN-linked"/>
    <property type="match status" value="1"/>
</dbReference>
<reference evidence="5 6" key="2">
    <citation type="submission" date="2020-04" db="EMBL/GenBank/DDBJ databases">
        <title>Complete genome sequence of Alteromonas pelagimontana 5.12T.</title>
        <authorList>
            <person name="Sinha R.K."/>
            <person name="Krishnan K.P."/>
            <person name="Kurian J.P."/>
        </authorList>
    </citation>
    <scope>NUCLEOTIDE SEQUENCE [LARGE SCALE GENOMIC DNA]</scope>
    <source>
        <strain evidence="5 6">5.12</strain>
    </source>
</reference>
<dbReference type="Proteomes" id="UP000219285">
    <property type="component" value="Chromosome"/>
</dbReference>
<dbReference type="PANTHER" id="PTHR22893">
    <property type="entry name" value="NADH OXIDOREDUCTASE-RELATED"/>
    <property type="match status" value="1"/>
</dbReference>
<evidence type="ECO:0000256" key="2">
    <source>
        <dbReference type="ARBA" id="ARBA00005979"/>
    </source>
</evidence>
<dbReference type="Gene3D" id="3.20.20.70">
    <property type="entry name" value="Aldolase class I"/>
    <property type="match status" value="1"/>
</dbReference>
<evidence type="ECO:0000313" key="5">
    <source>
        <dbReference type="EMBL" id="QJR82913.1"/>
    </source>
</evidence>
<dbReference type="CDD" id="cd02933">
    <property type="entry name" value="OYE_like_FMN"/>
    <property type="match status" value="1"/>
</dbReference>
<dbReference type="InterPro" id="IPR013785">
    <property type="entry name" value="Aldolase_TIM"/>
</dbReference>
<dbReference type="PANTHER" id="PTHR22893:SF91">
    <property type="entry name" value="NADPH DEHYDROGENASE 2-RELATED"/>
    <property type="match status" value="1"/>
</dbReference>
<evidence type="ECO:0000256" key="3">
    <source>
        <dbReference type="ARBA" id="ARBA00023002"/>
    </source>
</evidence>
<dbReference type="GO" id="GO:0016628">
    <property type="term" value="F:oxidoreductase activity, acting on the CH-CH group of donors, NAD or NADP as acceptor"/>
    <property type="evidence" value="ECO:0007669"/>
    <property type="project" value="UniProtKB-ARBA"/>
</dbReference>
<organism evidence="5 6">
    <name type="scientific">Alteromonas pelagimontana</name>
    <dbReference type="NCBI Taxonomy" id="1858656"/>
    <lineage>
        <taxon>Bacteria</taxon>
        <taxon>Pseudomonadati</taxon>
        <taxon>Pseudomonadota</taxon>
        <taxon>Gammaproteobacteria</taxon>
        <taxon>Alteromonadales</taxon>
        <taxon>Alteromonadaceae</taxon>
        <taxon>Alteromonas/Salinimonas group</taxon>
        <taxon>Alteromonas</taxon>
    </lineage>
</organism>
<dbReference type="Pfam" id="PF00724">
    <property type="entry name" value="Oxidored_FMN"/>
    <property type="match status" value="1"/>
</dbReference>
<protein>
    <submittedName>
        <fullName evidence="5">Alkene reductase</fullName>
    </submittedName>
</protein>
<dbReference type="GO" id="GO:0005829">
    <property type="term" value="C:cytosol"/>
    <property type="evidence" value="ECO:0007669"/>
    <property type="project" value="UniProtKB-ARBA"/>
</dbReference>
<evidence type="ECO:0000259" key="4">
    <source>
        <dbReference type="Pfam" id="PF00724"/>
    </source>
</evidence>
<comment type="cofactor">
    <cofactor evidence="1">
        <name>FMN</name>
        <dbReference type="ChEBI" id="CHEBI:58210"/>
    </cofactor>
</comment>
<dbReference type="EMBL" id="CP052766">
    <property type="protein sequence ID" value="QJR82913.1"/>
    <property type="molecule type" value="Genomic_DNA"/>
</dbReference>
<evidence type="ECO:0000313" key="6">
    <source>
        <dbReference type="Proteomes" id="UP000219285"/>
    </source>
</evidence>
<dbReference type="KEGG" id="apel:CA267_016395"/>
<dbReference type="InterPro" id="IPR001155">
    <property type="entry name" value="OxRdtase_FMN_N"/>
</dbReference>
<dbReference type="GO" id="GO:0010181">
    <property type="term" value="F:FMN binding"/>
    <property type="evidence" value="ECO:0007669"/>
    <property type="project" value="InterPro"/>
</dbReference>
<reference evidence="6" key="1">
    <citation type="submission" date="2014-12" db="EMBL/GenBank/DDBJ databases">
        <title>Complete genome sequence of a multi-drug resistant Klebsiella pneumoniae.</title>
        <authorList>
            <person name="Hua X."/>
            <person name="Chen Q."/>
            <person name="Li X."/>
            <person name="Feng Y."/>
            <person name="Ruan Z."/>
            <person name="Yu Y."/>
        </authorList>
    </citation>
    <scope>NUCLEOTIDE SEQUENCE [LARGE SCALE GENOMIC DNA]</scope>
    <source>
        <strain evidence="6">5.12</strain>
    </source>
</reference>
<keyword evidence="6" id="KW-1185">Reference proteome</keyword>
<dbReference type="NCBIfam" id="NF007899">
    <property type="entry name" value="PRK10605.1"/>
    <property type="match status" value="1"/>
</dbReference>
<accession>A0A6N3IX49</accession>
<proteinExistence type="inferred from homology"/>
<dbReference type="InterPro" id="IPR045247">
    <property type="entry name" value="Oye-like"/>
</dbReference>
<feature type="domain" description="NADH:flavin oxidoreductase/NADH oxidase N-terminal" evidence="4">
    <location>
        <begin position="4"/>
        <end position="337"/>
    </location>
</feature>
<name>A0A6N3IX49_9ALTE</name>
<keyword evidence="3" id="KW-0560">Oxidoreductase</keyword>
<dbReference type="AlphaFoldDB" id="A0A6N3IX49"/>
<gene>
    <name evidence="5" type="ORF">CA267_016395</name>
</gene>
<dbReference type="SUPFAM" id="SSF51395">
    <property type="entry name" value="FMN-linked oxidoreductases"/>
    <property type="match status" value="1"/>
</dbReference>